<dbReference type="Proteomes" id="UP000483379">
    <property type="component" value="Unassembled WGS sequence"/>
</dbReference>
<keyword evidence="3" id="KW-1185">Reference proteome</keyword>
<name>A0A6M0K4B1_9GAMM</name>
<evidence type="ECO:0008006" key="4">
    <source>
        <dbReference type="Google" id="ProtNLM"/>
    </source>
</evidence>
<gene>
    <name evidence="2" type="ORF">G3446_22320</name>
</gene>
<evidence type="ECO:0000256" key="1">
    <source>
        <dbReference type="SAM" id="Phobius"/>
    </source>
</evidence>
<comment type="caution">
    <text evidence="2">The sequence shown here is derived from an EMBL/GenBank/DDBJ whole genome shotgun (WGS) entry which is preliminary data.</text>
</comment>
<keyword evidence="1" id="KW-1133">Transmembrane helix</keyword>
<reference evidence="2 3" key="1">
    <citation type="submission" date="2020-02" db="EMBL/GenBank/DDBJ databases">
        <title>Genome sequences of Thiorhodococcus mannitoliphagus and Thiorhodococcus minor, purple sulfur photosynthetic bacteria in the gammaproteobacterial family, Chromatiaceae.</title>
        <authorList>
            <person name="Aviles F.A."/>
            <person name="Meyer T.E."/>
            <person name="Kyndt J.A."/>
        </authorList>
    </citation>
    <scope>NUCLEOTIDE SEQUENCE [LARGE SCALE GENOMIC DNA]</scope>
    <source>
        <strain evidence="2 3">DSM 11518</strain>
    </source>
</reference>
<keyword evidence="1" id="KW-0812">Transmembrane</keyword>
<proteinExistence type="predicted"/>
<evidence type="ECO:0000313" key="2">
    <source>
        <dbReference type="EMBL" id="NEV64570.1"/>
    </source>
</evidence>
<sequence length="73" mass="7715">MIHSGTAVARETRVLRAILFCLAVLAQLMLPVVMMRAEAIAGTLCLTSGGSAGSGPSNFHEHGKQCAHCRLHD</sequence>
<protein>
    <recommendedName>
        <fullName evidence="4">DUF2946 domain-containing protein</fullName>
    </recommendedName>
</protein>
<accession>A0A6M0K4B1</accession>
<feature type="transmembrane region" description="Helical" evidence="1">
    <location>
        <begin position="14"/>
        <end position="34"/>
    </location>
</feature>
<keyword evidence="1" id="KW-0472">Membrane</keyword>
<organism evidence="2 3">
    <name type="scientific">Thiorhodococcus minor</name>
    <dbReference type="NCBI Taxonomy" id="57489"/>
    <lineage>
        <taxon>Bacteria</taxon>
        <taxon>Pseudomonadati</taxon>
        <taxon>Pseudomonadota</taxon>
        <taxon>Gammaproteobacteria</taxon>
        <taxon>Chromatiales</taxon>
        <taxon>Chromatiaceae</taxon>
        <taxon>Thiorhodococcus</taxon>
    </lineage>
</organism>
<dbReference type="AlphaFoldDB" id="A0A6M0K4B1"/>
<dbReference type="EMBL" id="JAAIJQ010000098">
    <property type="protein sequence ID" value="NEV64570.1"/>
    <property type="molecule type" value="Genomic_DNA"/>
</dbReference>
<evidence type="ECO:0000313" key="3">
    <source>
        <dbReference type="Proteomes" id="UP000483379"/>
    </source>
</evidence>